<gene>
    <name evidence="2" type="ORF">STEHIDRAFT_116430</name>
</gene>
<keyword evidence="1" id="KW-0472">Membrane</keyword>
<evidence type="ECO:0000313" key="2">
    <source>
        <dbReference type="EMBL" id="EIM79521.1"/>
    </source>
</evidence>
<accession>R7RW43</accession>
<keyword evidence="3" id="KW-1185">Reference proteome</keyword>
<dbReference type="EMBL" id="JH687403">
    <property type="protein sequence ID" value="EIM79521.1"/>
    <property type="molecule type" value="Genomic_DNA"/>
</dbReference>
<dbReference type="AlphaFoldDB" id="R7RW43"/>
<protein>
    <submittedName>
        <fullName evidence="2">Uncharacterized protein</fullName>
    </submittedName>
</protein>
<keyword evidence="1" id="KW-1133">Transmembrane helix</keyword>
<proteinExistence type="predicted"/>
<feature type="transmembrane region" description="Helical" evidence="1">
    <location>
        <begin position="109"/>
        <end position="129"/>
    </location>
</feature>
<organism evidence="2 3">
    <name type="scientific">Stereum hirsutum (strain FP-91666)</name>
    <name type="common">White-rot fungus</name>
    <dbReference type="NCBI Taxonomy" id="721885"/>
    <lineage>
        <taxon>Eukaryota</taxon>
        <taxon>Fungi</taxon>
        <taxon>Dikarya</taxon>
        <taxon>Basidiomycota</taxon>
        <taxon>Agaricomycotina</taxon>
        <taxon>Agaricomycetes</taxon>
        <taxon>Russulales</taxon>
        <taxon>Stereaceae</taxon>
        <taxon>Stereum</taxon>
    </lineage>
</organism>
<name>R7RW43_STEHR</name>
<dbReference type="GeneID" id="18795912"/>
<feature type="transmembrane region" description="Helical" evidence="1">
    <location>
        <begin position="173"/>
        <end position="193"/>
    </location>
</feature>
<dbReference type="RefSeq" id="XP_007311321.1">
    <property type="nucleotide sequence ID" value="XM_007311259.1"/>
</dbReference>
<dbReference type="KEGG" id="shs:STEHIDRAFT_116430"/>
<keyword evidence="1" id="KW-0812">Transmembrane</keyword>
<evidence type="ECO:0000313" key="3">
    <source>
        <dbReference type="Proteomes" id="UP000053927"/>
    </source>
</evidence>
<evidence type="ECO:0000256" key="1">
    <source>
        <dbReference type="SAM" id="Phobius"/>
    </source>
</evidence>
<dbReference type="Proteomes" id="UP000053927">
    <property type="component" value="Unassembled WGS sequence"/>
</dbReference>
<reference evidence="3" key="1">
    <citation type="journal article" date="2012" name="Science">
        <title>The Paleozoic origin of enzymatic lignin decomposition reconstructed from 31 fungal genomes.</title>
        <authorList>
            <person name="Floudas D."/>
            <person name="Binder M."/>
            <person name="Riley R."/>
            <person name="Barry K."/>
            <person name="Blanchette R.A."/>
            <person name="Henrissat B."/>
            <person name="Martinez A.T."/>
            <person name="Otillar R."/>
            <person name="Spatafora J.W."/>
            <person name="Yadav J.S."/>
            <person name="Aerts A."/>
            <person name="Benoit I."/>
            <person name="Boyd A."/>
            <person name="Carlson A."/>
            <person name="Copeland A."/>
            <person name="Coutinho P.M."/>
            <person name="de Vries R.P."/>
            <person name="Ferreira P."/>
            <person name="Findley K."/>
            <person name="Foster B."/>
            <person name="Gaskell J."/>
            <person name="Glotzer D."/>
            <person name="Gorecki P."/>
            <person name="Heitman J."/>
            <person name="Hesse C."/>
            <person name="Hori C."/>
            <person name="Igarashi K."/>
            <person name="Jurgens J.A."/>
            <person name="Kallen N."/>
            <person name="Kersten P."/>
            <person name="Kohler A."/>
            <person name="Kuees U."/>
            <person name="Kumar T.K.A."/>
            <person name="Kuo A."/>
            <person name="LaButti K."/>
            <person name="Larrondo L.F."/>
            <person name="Lindquist E."/>
            <person name="Ling A."/>
            <person name="Lombard V."/>
            <person name="Lucas S."/>
            <person name="Lundell T."/>
            <person name="Martin R."/>
            <person name="McLaughlin D.J."/>
            <person name="Morgenstern I."/>
            <person name="Morin E."/>
            <person name="Murat C."/>
            <person name="Nagy L.G."/>
            <person name="Nolan M."/>
            <person name="Ohm R.A."/>
            <person name="Patyshakuliyeva A."/>
            <person name="Rokas A."/>
            <person name="Ruiz-Duenas F.J."/>
            <person name="Sabat G."/>
            <person name="Salamov A."/>
            <person name="Samejima M."/>
            <person name="Schmutz J."/>
            <person name="Slot J.C."/>
            <person name="St John F."/>
            <person name="Stenlid J."/>
            <person name="Sun H."/>
            <person name="Sun S."/>
            <person name="Syed K."/>
            <person name="Tsang A."/>
            <person name="Wiebenga A."/>
            <person name="Young D."/>
            <person name="Pisabarro A."/>
            <person name="Eastwood D.C."/>
            <person name="Martin F."/>
            <person name="Cullen D."/>
            <person name="Grigoriev I.V."/>
            <person name="Hibbett D.S."/>
        </authorList>
    </citation>
    <scope>NUCLEOTIDE SEQUENCE [LARGE SCALE GENOMIC DNA]</scope>
    <source>
        <strain evidence="3">FP-91666</strain>
    </source>
</reference>
<feature type="transmembrane region" description="Helical" evidence="1">
    <location>
        <begin position="37"/>
        <end position="58"/>
    </location>
</feature>
<sequence length="346" mass="39056">MSMAASLATTSHVLWPRFVDHWTTVSAVEIMYIWCQEISWTSILFIINRYTLLVYLLVRVAMLANDHMPNTLCRELTYLWDIAYAISEITTYGILTLRVWSISGRQRRVLMICIPLITVIIVLNLFTIFSSTSPVENPNLTSSITMFEGCSFQIKNAMTINSWTIIDNEKPASLAYTTALLALQFYVFIFTMIKTWHHVLESRRLGLSGVAYIILRDDLTRAKMTSKINTVDAKSAYTSTLWINGLNIYASTLPNLVVNHLVLNLKSYSRTHCGTQRDITIISTLRFTRNIHLGDIGAPLNFCEEMDPSVNSDISVTESDDEIETPTSAVHEHGGSADLEIVLVTD</sequence>